<accession>A0A2H5XDK4</accession>
<keyword evidence="6 8" id="KW-0699">rRNA-binding</keyword>
<dbReference type="InterPro" id="IPR047873">
    <property type="entry name" value="Ribosomal_uL16"/>
</dbReference>
<evidence type="ECO:0000256" key="2">
    <source>
        <dbReference type="ARBA" id="ARBA00022555"/>
    </source>
</evidence>
<dbReference type="Gene3D" id="3.90.1170.10">
    <property type="entry name" value="Ribosomal protein L10e/L16"/>
    <property type="match status" value="1"/>
</dbReference>
<keyword evidence="2 6" id="KW-0820">tRNA-binding</keyword>
<dbReference type="PANTHER" id="PTHR12220:SF13">
    <property type="entry name" value="LARGE RIBOSOMAL SUBUNIT PROTEIN UL16M"/>
    <property type="match status" value="1"/>
</dbReference>
<proteinExistence type="inferred from homology"/>
<dbReference type="InterPro" id="IPR000114">
    <property type="entry name" value="Ribosomal_uL16_bact-type"/>
</dbReference>
<evidence type="ECO:0000256" key="7">
    <source>
        <dbReference type="RuleBase" id="RU004413"/>
    </source>
</evidence>
<evidence type="ECO:0000256" key="3">
    <source>
        <dbReference type="ARBA" id="ARBA00022980"/>
    </source>
</evidence>
<dbReference type="InterPro" id="IPR036920">
    <property type="entry name" value="Ribosomal_uL16_sf"/>
</dbReference>
<gene>
    <name evidence="6 10" type="primary">rplP</name>
    <name evidence="10" type="ORF">HRbin17_01776</name>
</gene>
<evidence type="ECO:0000313" key="10">
    <source>
        <dbReference type="EMBL" id="GBC99254.1"/>
    </source>
</evidence>
<evidence type="ECO:0000256" key="1">
    <source>
        <dbReference type="ARBA" id="ARBA00008931"/>
    </source>
</evidence>
<dbReference type="Proteomes" id="UP000236173">
    <property type="component" value="Unassembled WGS sequence"/>
</dbReference>
<comment type="caution">
    <text evidence="10">The sequence shown here is derived from an EMBL/GenBank/DDBJ whole genome shotgun (WGS) entry which is preliminary data.</text>
</comment>
<keyword evidence="6 8" id="KW-0694">RNA-binding</keyword>
<organism evidence="10 11">
    <name type="scientific">Candidatus Fervidibacter japonicus</name>
    <dbReference type="NCBI Taxonomy" id="2035412"/>
    <lineage>
        <taxon>Bacteria</taxon>
        <taxon>Candidatus Fervidibacterota</taxon>
        <taxon>Candidatus Fervidibacter</taxon>
    </lineage>
</organism>
<dbReference type="FunFam" id="3.90.1170.10:FF:000001">
    <property type="entry name" value="50S ribosomal protein L16"/>
    <property type="match status" value="1"/>
</dbReference>
<keyword evidence="3 6" id="KW-0689">Ribosomal protein</keyword>
<comment type="similarity">
    <text evidence="1 6 7">Belongs to the universal ribosomal protein uL16 family.</text>
</comment>
<evidence type="ECO:0000256" key="8">
    <source>
        <dbReference type="RuleBase" id="RU004414"/>
    </source>
</evidence>
<dbReference type="EMBL" id="BEHT01000023">
    <property type="protein sequence ID" value="GBC99254.1"/>
    <property type="molecule type" value="Genomic_DNA"/>
</dbReference>
<evidence type="ECO:0000256" key="6">
    <source>
        <dbReference type="HAMAP-Rule" id="MF_01342"/>
    </source>
</evidence>
<dbReference type="NCBIfam" id="TIGR01164">
    <property type="entry name" value="rplP_bact"/>
    <property type="match status" value="1"/>
</dbReference>
<dbReference type="GO" id="GO:0005840">
    <property type="term" value="C:ribosome"/>
    <property type="evidence" value="ECO:0007669"/>
    <property type="project" value="UniProtKB-KW"/>
</dbReference>
<dbReference type="GO" id="GO:0006412">
    <property type="term" value="P:translation"/>
    <property type="evidence" value="ECO:0007669"/>
    <property type="project" value="UniProtKB-UniRule"/>
</dbReference>
<evidence type="ECO:0000313" key="11">
    <source>
        <dbReference type="Proteomes" id="UP000236173"/>
    </source>
</evidence>
<dbReference type="Pfam" id="PF00252">
    <property type="entry name" value="Ribosomal_L16"/>
    <property type="match status" value="1"/>
</dbReference>
<dbReference type="HAMAP" id="MF_01342">
    <property type="entry name" value="Ribosomal_uL16"/>
    <property type="match status" value="1"/>
</dbReference>
<comment type="subunit">
    <text evidence="6 8">Part of the 50S ribosomal subunit.</text>
</comment>
<dbReference type="GO" id="GO:0003735">
    <property type="term" value="F:structural constituent of ribosome"/>
    <property type="evidence" value="ECO:0007669"/>
    <property type="project" value="InterPro"/>
</dbReference>
<dbReference type="GO" id="GO:0019843">
    <property type="term" value="F:rRNA binding"/>
    <property type="evidence" value="ECO:0007669"/>
    <property type="project" value="UniProtKB-UniRule"/>
</dbReference>
<comment type="function">
    <text evidence="6 8">Binds 23S rRNA and is also seen to make contacts with the A and possibly P site tRNAs.</text>
</comment>
<reference evidence="11" key="1">
    <citation type="submission" date="2017-09" db="EMBL/GenBank/DDBJ databases">
        <title>Metaegenomics of thermophilic ammonia-oxidizing enrichment culture.</title>
        <authorList>
            <person name="Kato S."/>
            <person name="Suzuki K."/>
        </authorList>
    </citation>
    <scope>NUCLEOTIDE SEQUENCE [LARGE SCALE GENOMIC DNA]</scope>
</reference>
<evidence type="ECO:0000256" key="9">
    <source>
        <dbReference type="SAM" id="MobiDB-lite"/>
    </source>
</evidence>
<protein>
    <recommendedName>
        <fullName evidence="5 6">Large ribosomal subunit protein uL16</fullName>
    </recommendedName>
</protein>
<dbReference type="SUPFAM" id="SSF54686">
    <property type="entry name" value="Ribosomal protein L16p/L10e"/>
    <property type="match status" value="1"/>
</dbReference>
<keyword evidence="4 6" id="KW-0687">Ribonucleoprotein</keyword>
<dbReference type="GO" id="GO:0000049">
    <property type="term" value="F:tRNA binding"/>
    <property type="evidence" value="ECO:0007669"/>
    <property type="project" value="UniProtKB-KW"/>
</dbReference>
<dbReference type="AlphaFoldDB" id="A0A2H5XDK4"/>
<dbReference type="PANTHER" id="PTHR12220">
    <property type="entry name" value="50S/60S RIBOSOMAL PROTEIN L16"/>
    <property type="match status" value="1"/>
</dbReference>
<dbReference type="PRINTS" id="PR00060">
    <property type="entry name" value="RIBOSOMALL16"/>
</dbReference>
<dbReference type="GO" id="GO:1990904">
    <property type="term" value="C:ribonucleoprotein complex"/>
    <property type="evidence" value="ECO:0007669"/>
    <property type="project" value="UniProtKB-KW"/>
</dbReference>
<dbReference type="CDD" id="cd01433">
    <property type="entry name" value="Ribosomal_L16_L10e"/>
    <property type="match status" value="1"/>
</dbReference>
<evidence type="ECO:0000256" key="4">
    <source>
        <dbReference type="ARBA" id="ARBA00023274"/>
    </source>
</evidence>
<feature type="region of interest" description="Disordered" evidence="9">
    <location>
        <begin position="1"/>
        <end position="20"/>
    </location>
</feature>
<name>A0A2H5XDK4_9BACT</name>
<sequence>MLMPRRRKFRKEHRGTMKGKATRCNTITHGEFGLQALEPGWITNRQIEAARIAITNFVRRAAVIHIRVFPHKPVTKKPLESRMGGGKGDPEFYVAVVKPGTVLFEVSGVAPELAVQALHRASYKLPVKTRIITKEGKVVHV</sequence>
<dbReference type="InterPro" id="IPR016180">
    <property type="entry name" value="Ribosomal_uL16_dom"/>
</dbReference>
<evidence type="ECO:0000256" key="5">
    <source>
        <dbReference type="ARBA" id="ARBA00035198"/>
    </source>
</evidence>